<protein>
    <submittedName>
        <fullName evidence="1">Archaeal heat shock protein Hsp20</fullName>
    </submittedName>
</protein>
<evidence type="ECO:0000313" key="2">
    <source>
        <dbReference type="Proteomes" id="UP000053480"/>
    </source>
</evidence>
<sequence length="177" mass="20094">MASKKKKSIFDFDPFEDMEEMIKRIQEEFDEIERQMMEMAKKGGGEVKTYGPYVYGFSITIGPDGKPVIEEFGNIKRMGNKPLISEEREPVVDVIEKDDEIRVVAEMPGVDKNNIKVNVDGNTLIIQAQSENKKYYKEVELPAPVDENSAKANYKNGVLEVVLKKVKKSSGKEIKVE</sequence>
<dbReference type="Proteomes" id="UP000053480">
    <property type="component" value="Unassembled WGS sequence"/>
</dbReference>
<name>A0ACC6TQ38_9CREN</name>
<gene>
    <name evidence="1" type="primary">hsp20</name>
    <name evidence="1" type="ORF">TQ35_0006445</name>
</gene>
<organism evidence="1 2">
    <name type="scientific">Candidatus Aramenus sulfurataquae</name>
    <dbReference type="NCBI Taxonomy" id="1326980"/>
    <lineage>
        <taxon>Archaea</taxon>
        <taxon>Thermoproteota</taxon>
        <taxon>Thermoprotei</taxon>
        <taxon>Sulfolobales</taxon>
        <taxon>Sulfolobaceae</taxon>
        <taxon>Candidatus Aramenus</taxon>
    </lineage>
</organism>
<dbReference type="EMBL" id="JZWS03000007">
    <property type="protein sequence ID" value="MEW9491823.1"/>
    <property type="molecule type" value="Genomic_DNA"/>
</dbReference>
<comment type="caution">
    <text evidence="1">The sequence shown here is derived from an EMBL/GenBank/DDBJ whole genome shotgun (WGS) entry which is preliminary data.</text>
</comment>
<evidence type="ECO:0000313" key="1">
    <source>
        <dbReference type="EMBL" id="MEW9491823.1"/>
    </source>
</evidence>
<proteinExistence type="predicted"/>
<keyword evidence="1" id="KW-0346">Stress response</keyword>
<accession>A0ACC6TQ38</accession>
<reference evidence="1" key="1">
    <citation type="submission" date="2024-07" db="EMBL/GenBank/DDBJ databases">
        <title>Metagenome and Metagenome-Assembled Genomes of Archaea from a hot spring from the geothermal field of Los Azufres, Mexico.</title>
        <authorList>
            <person name="Marin-Paredes R."/>
            <person name="Martinez-Romero E."/>
            <person name="Servin-Garciduenas L.E."/>
        </authorList>
    </citation>
    <scope>NUCLEOTIDE SEQUENCE</scope>
    <source>
        <strain evidence="1">AZ1-454</strain>
    </source>
</reference>